<reference evidence="18" key="2">
    <citation type="journal article" date="2019" name="Int. J. Syst. Evol. Microbiol.">
        <title>The Global Catalogue of Microorganisms (GCM) 10K type strain sequencing project: providing services to taxonomists for standard genome sequencing and annotation.</title>
        <authorList>
            <consortium name="The Broad Institute Genomics Platform"/>
            <consortium name="The Broad Institute Genome Sequencing Center for Infectious Disease"/>
            <person name="Wu L."/>
            <person name="Ma J."/>
        </authorList>
    </citation>
    <scope>NUCLEOTIDE SEQUENCE [LARGE SCALE GENOMIC DNA]</scope>
    <source>
        <strain evidence="18">CGMCC 1.15931</strain>
    </source>
</reference>
<feature type="domain" description="Helicase C-terminal" evidence="14">
    <location>
        <begin position="232"/>
        <end position="381"/>
    </location>
</feature>
<dbReference type="PANTHER" id="PTHR13710:SF105">
    <property type="entry name" value="ATP-DEPENDENT DNA HELICASE Q1"/>
    <property type="match status" value="1"/>
</dbReference>
<dbReference type="Pfam" id="PF00270">
    <property type="entry name" value="DEAD"/>
    <property type="match status" value="1"/>
</dbReference>
<dbReference type="GO" id="GO:0030894">
    <property type="term" value="C:replisome"/>
    <property type="evidence" value="ECO:0007669"/>
    <property type="project" value="TreeGrafter"/>
</dbReference>
<dbReference type="InterPro" id="IPR014001">
    <property type="entry name" value="Helicase_ATP-bd"/>
</dbReference>
<evidence type="ECO:0000256" key="1">
    <source>
        <dbReference type="ARBA" id="ARBA00005446"/>
    </source>
</evidence>
<keyword evidence="8" id="KW-0413">Isomerase</keyword>
<evidence type="ECO:0000256" key="12">
    <source>
        <dbReference type="ARBA" id="ARBA00044550"/>
    </source>
</evidence>
<keyword evidence="6" id="KW-0067">ATP-binding</keyword>
<keyword evidence="5 16" id="KW-0347">Helicase</keyword>
<dbReference type="SMART" id="SM00490">
    <property type="entry name" value="HELICc"/>
    <property type="match status" value="1"/>
</dbReference>
<dbReference type="GO" id="GO:0005524">
    <property type="term" value="F:ATP binding"/>
    <property type="evidence" value="ECO:0007669"/>
    <property type="project" value="UniProtKB-KW"/>
</dbReference>
<sequence>MTVAEKRAAQRAGTARTRLIGNLLRNVFGVDQLRDGQRSVIDSVLEGHDTLAIMPTGSGKSLCYQIPASILQGTTIVVSPLISLMKDQLEKLEEIGIGAAQLNSSLSRGEELAALDSIRDNLSKIVFCTPERLATPEFLDVLKDTEIALLVIDEAHCISQWGHDFRPAYLEIGAARRALDNPPVLALTATATPDVIDDIGRQLNARMKVVNTGIYRPNLNYRVIQITNPAEKTAQALRLVRETPGVGIIYAATVKAAEEMHEALKQAGESVSLYHGRLPARERKQNQDLFMNGECRVMVATNAFGMGIDKSDTRFVIHLQVPGNLEAYYQESGRAGRDGEPADCTLLYFQDDKRLQQFFLVKHYPSADELCTVYDAIVPLVPCQAGVLADTLPELNDSKLKVCLKLLKDGKLLRQNRKLDYLLTSRDPEAAIFERLAAIYQEKQERDRASLEQMVGYAQSGYCRWKLMLDYFGDSSAGLEHCGCCDNCVSPPSVQAEEGEQILFEPPPEPSVPAAPMIAIGSQVRVPKFDIGTVLSVAGDQVTIEFPENTTKTFMAEFVQLA</sequence>
<reference evidence="16 17" key="3">
    <citation type="submission" date="2019-11" db="EMBL/GenBank/DDBJ databases">
        <title>Type strains purchased from KCTC, JCM and DSMZ.</title>
        <authorList>
            <person name="Lu H."/>
        </authorList>
    </citation>
    <scope>NUCLEOTIDE SEQUENCE [LARGE SCALE GENOMIC DNA]</scope>
    <source>
        <strain evidence="16 17">KCTC 52429</strain>
    </source>
</reference>
<evidence type="ECO:0000313" key="17">
    <source>
        <dbReference type="Proteomes" id="UP000430634"/>
    </source>
</evidence>
<evidence type="ECO:0000256" key="3">
    <source>
        <dbReference type="ARBA" id="ARBA00022741"/>
    </source>
</evidence>
<dbReference type="PROSITE" id="PS00690">
    <property type="entry name" value="DEAH_ATP_HELICASE"/>
    <property type="match status" value="1"/>
</dbReference>
<dbReference type="Pfam" id="PF16124">
    <property type="entry name" value="RecQ_Zn_bind"/>
    <property type="match status" value="1"/>
</dbReference>
<evidence type="ECO:0000256" key="10">
    <source>
        <dbReference type="ARBA" id="ARBA00034808"/>
    </source>
</evidence>
<dbReference type="EMBL" id="BMKG01000001">
    <property type="protein sequence ID" value="GGB85570.1"/>
    <property type="molecule type" value="Genomic_DNA"/>
</dbReference>
<evidence type="ECO:0000259" key="14">
    <source>
        <dbReference type="PROSITE" id="PS51194"/>
    </source>
</evidence>
<dbReference type="AlphaFoldDB" id="A0A6I3SUQ3"/>
<organism evidence="16 17">
    <name type="scientific">Pseudoduganella buxea</name>
    <dbReference type="NCBI Taxonomy" id="1949069"/>
    <lineage>
        <taxon>Bacteria</taxon>
        <taxon>Pseudomonadati</taxon>
        <taxon>Pseudomonadota</taxon>
        <taxon>Betaproteobacteria</taxon>
        <taxon>Burkholderiales</taxon>
        <taxon>Oxalobacteraceae</taxon>
        <taxon>Telluria group</taxon>
        <taxon>Pseudoduganella</taxon>
    </lineage>
</organism>
<dbReference type="NCBIfam" id="TIGR00614">
    <property type="entry name" value="recQ_fam"/>
    <property type="match status" value="1"/>
</dbReference>
<dbReference type="GO" id="GO:0046872">
    <property type="term" value="F:metal ion binding"/>
    <property type="evidence" value="ECO:0007669"/>
    <property type="project" value="UniProtKB-KW"/>
</dbReference>
<evidence type="ECO:0000256" key="2">
    <source>
        <dbReference type="ARBA" id="ARBA00022723"/>
    </source>
</evidence>
<dbReference type="GO" id="GO:0043138">
    <property type="term" value="F:3'-5' DNA helicase activity"/>
    <property type="evidence" value="ECO:0007669"/>
    <property type="project" value="UniProtKB-EC"/>
</dbReference>
<evidence type="ECO:0000313" key="18">
    <source>
        <dbReference type="Proteomes" id="UP000622638"/>
    </source>
</evidence>
<dbReference type="CDD" id="cd17920">
    <property type="entry name" value="DEXHc_RecQ"/>
    <property type="match status" value="1"/>
</dbReference>
<gene>
    <name evidence="15" type="ORF">GCM10011572_04410</name>
    <name evidence="16" type="ORF">GM672_08560</name>
</gene>
<evidence type="ECO:0000256" key="9">
    <source>
        <dbReference type="ARBA" id="ARBA00034617"/>
    </source>
</evidence>
<accession>A0A6I3SUQ3</accession>
<evidence type="ECO:0000313" key="16">
    <source>
        <dbReference type="EMBL" id="MTV52779.1"/>
    </source>
</evidence>
<dbReference type="Proteomes" id="UP000430634">
    <property type="component" value="Unassembled WGS sequence"/>
</dbReference>
<evidence type="ECO:0000256" key="4">
    <source>
        <dbReference type="ARBA" id="ARBA00022801"/>
    </source>
</evidence>
<dbReference type="InterPro" id="IPR027417">
    <property type="entry name" value="P-loop_NTPase"/>
</dbReference>
<dbReference type="PROSITE" id="PS51194">
    <property type="entry name" value="HELICASE_CTER"/>
    <property type="match status" value="1"/>
</dbReference>
<keyword evidence="3" id="KW-0547">Nucleotide-binding</keyword>
<feature type="domain" description="Helicase ATP-binding" evidence="13">
    <location>
        <begin position="41"/>
        <end position="209"/>
    </location>
</feature>
<dbReference type="InterPro" id="IPR011545">
    <property type="entry name" value="DEAD/DEAH_box_helicase_dom"/>
</dbReference>
<dbReference type="PANTHER" id="PTHR13710">
    <property type="entry name" value="DNA HELICASE RECQ FAMILY MEMBER"/>
    <property type="match status" value="1"/>
</dbReference>
<comment type="caution">
    <text evidence="16">The sequence shown here is derived from an EMBL/GenBank/DDBJ whole genome shotgun (WGS) entry which is preliminary data.</text>
</comment>
<keyword evidence="2" id="KW-0479">Metal-binding</keyword>
<dbReference type="InterPro" id="IPR004589">
    <property type="entry name" value="DNA_helicase_ATP-dep_RecQ"/>
</dbReference>
<dbReference type="GO" id="GO:0003677">
    <property type="term" value="F:DNA binding"/>
    <property type="evidence" value="ECO:0007669"/>
    <property type="project" value="UniProtKB-KW"/>
</dbReference>
<evidence type="ECO:0000313" key="15">
    <source>
        <dbReference type="EMBL" id="GGB85570.1"/>
    </source>
</evidence>
<dbReference type="Pfam" id="PF00271">
    <property type="entry name" value="Helicase_C"/>
    <property type="match status" value="1"/>
</dbReference>
<dbReference type="GO" id="GO:0006310">
    <property type="term" value="P:DNA recombination"/>
    <property type="evidence" value="ECO:0007669"/>
    <property type="project" value="InterPro"/>
</dbReference>
<dbReference type="InterPro" id="IPR001650">
    <property type="entry name" value="Helicase_C-like"/>
</dbReference>
<dbReference type="GO" id="GO:0043590">
    <property type="term" value="C:bacterial nucleoid"/>
    <property type="evidence" value="ECO:0007669"/>
    <property type="project" value="TreeGrafter"/>
</dbReference>
<comment type="catalytic activity">
    <reaction evidence="9">
        <text>Couples ATP hydrolysis with the unwinding of duplex DNA by translocating in the 3'-5' direction.</text>
        <dbReference type="EC" id="5.6.2.4"/>
    </reaction>
</comment>
<keyword evidence="7" id="KW-0238">DNA-binding</keyword>
<evidence type="ECO:0000256" key="7">
    <source>
        <dbReference type="ARBA" id="ARBA00023125"/>
    </source>
</evidence>
<reference evidence="15" key="1">
    <citation type="journal article" date="2014" name="Int. J. Syst. Evol. Microbiol.">
        <title>Complete genome of a new Firmicutes species belonging to the dominant human colonic microbiota ('Ruminococcus bicirculans') reveals two chromosomes and a selective capacity to utilize plant glucans.</title>
        <authorList>
            <consortium name="NISC Comparative Sequencing Program"/>
            <person name="Wegmann U."/>
            <person name="Louis P."/>
            <person name="Goesmann A."/>
            <person name="Henrissat B."/>
            <person name="Duncan S.H."/>
            <person name="Flint H.J."/>
        </authorList>
    </citation>
    <scope>NUCLEOTIDE SEQUENCE</scope>
    <source>
        <strain evidence="15">CGMCC 1.15931</strain>
    </source>
</reference>
<dbReference type="SUPFAM" id="SSF52540">
    <property type="entry name" value="P-loop containing nucleoside triphosphate hydrolases"/>
    <property type="match status" value="1"/>
</dbReference>
<dbReference type="InterPro" id="IPR002464">
    <property type="entry name" value="DNA/RNA_helicase_DEAH_CS"/>
</dbReference>
<proteinExistence type="inferred from homology"/>
<name>A0A6I3SUQ3_9BURK</name>
<dbReference type="InterPro" id="IPR032284">
    <property type="entry name" value="RecQ_Zn-bd"/>
</dbReference>
<protein>
    <recommendedName>
        <fullName evidence="11">ATP-dependent DNA helicase RecQ</fullName>
        <ecNumber evidence="10">5.6.2.4</ecNumber>
    </recommendedName>
    <alternativeName>
        <fullName evidence="12">DNA 3'-5' helicase RecQ</fullName>
    </alternativeName>
</protein>
<evidence type="ECO:0000256" key="8">
    <source>
        <dbReference type="ARBA" id="ARBA00023235"/>
    </source>
</evidence>
<evidence type="ECO:0000256" key="6">
    <source>
        <dbReference type="ARBA" id="ARBA00022840"/>
    </source>
</evidence>
<evidence type="ECO:0000256" key="11">
    <source>
        <dbReference type="ARBA" id="ARBA00044535"/>
    </source>
</evidence>
<dbReference type="EMBL" id="WNKZ01000017">
    <property type="protein sequence ID" value="MTV52779.1"/>
    <property type="molecule type" value="Genomic_DNA"/>
</dbReference>
<dbReference type="Gene3D" id="3.40.50.300">
    <property type="entry name" value="P-loop containing nucleotide triphosphate hydrolases"/>
    <property type="match status" value="2"/>
</dbReference>
<keyword evidence="18" id="KW-1185">Reference proteome</keyword>
<dbReference type="GO" id="GO:0005737">
    <property type="term" value="C:cytoplasm"/>
    <property type="evidence" value="ECO:0007669"/>
    <property type="project" value="TreeGrafter"/>
</dbReference>
<dbReference type="Proteomes" id="UP000622638">
    <property type="component" value="Unassembled WGS sequence"/>
</dbReference>
<dbReference type="GO" id="GO:0016787">
    <property type="term" value="F:hydrolase activity"/>
    <property type="evidence" value="ECO:0007669"/>
    <property type="project" value="UniProtKB-KW"/>
</dbReference>
<comment type="similarity">
    <text evidence="1">Belongs to the helicase family. RecQ subfamily.</text>
</comment>
<dbReference type="EC" id="5.6.2.4" evidence="10"/>
<dbReference type="PROSITE" id="PS51192">
    <property type="entry name" value="HELICASE_ATP_BIND_1"/>
    <property type="match status" value="1"/>
</dbReference>
<keyword evidence="4 16" id="KW-0378">Hydrolase</keyword>
<dbReference type="GO" id="GO:0006281">
    <property type="term" value="P:DNA repair"/>
    <property type="evidence" value="ECO:0007669"/>
    <property type="project" value="TreeGrafter"/>
</dbReference>
<reference evidence="15" key="4">
    <citation type="submission" date="2024-05" db="EMBL/GenBank/DDBJ databases">
        <authorList>
            <person name="Sun Q."/>
            <person name="Zhou Y."/>
        </authorList>
    </citation>
    <scope>NUCLEOTIDE SEQUENCE</scope>
    <source>
        <strain evidence="15">CGMCC 1.15931</strain>
    </source>
</reference>
<dbReference type="SMART" id="SM00487">
    <property type="entry name" value="DEXDc"/>
    <property type="match status" value="1"/>
</dbReference>
<evidence type="ECO:0000259" key="13">
    <source>
        <dbReference type="PROSITE" id="PS51192"/>
    </source>
</evidence>
<evidence type="ECO:0000256" key="5">
    <source>
        <dbReference type="ARBA" id="ARBA00022806"/>
    </source>
</evidence>
<dbReference type="OrthoDB" id="9760034at2"/>
<dbReference type="GO" id="GO:0009378">
    <property type="term" value="F:four-way junction helicase activity"/>
    <property type="evidence" value="ECO:0007669"/>
    <property type="project" value="TreeGrafter"/>
</dbReference>
<dbReference type="FunFam" id="3.40.50.300:FF:001389">
    <property type="entry name" value="ATP-dependent DNA helicase RecQ"/>
    <property type="match status" value="1"/>
</dbReference>